<evidence type="ECO:0000313" key="3">
    <source>
        <dbReference type="Ensembl" id="ENSORLP00020023932.1"/>
    </source>
</evidence>
<proteinExistence type="predicted"/>
<evidence type="ECO:0000313" key="4">
    <source>
        <dbReference type="Proteomes" id="UP000265180"/>
    </source>
</evidence>
<name>A0A3P9LTF2_ORYLA</name>
<reference evidence="3 4" key="2">
    <citation type="submission" date="2017-04" db="EMBL/GenBank/DDBJ databases">
        <title>CpG methylation of centromeres and impact of large insertions on vertebrate speciation.</title>
        <authorList>
            <person name="Ichikawa K."/>
            <person name="Yoshimura J."/>
            <person name="Morishita S."/>
        </authorList>
    </citation>
    <scope>NUCLEOTIDE SEQUENCE</scope>
    <source>
        <strain evidence="3 4">HNI</strain>
    </source>
</reference>
<dbReference type="Ensembl" id="ENSORLT00020008251.1">
    <property type="protein sequence ID" value="ENSORLP00020023932.1"/>
    <property type="gene ID" value="ENSORLG00020005065.1"/>
</dbReference>
<reference evidence="3" key="4">
    <citation type="submission" date="2025-09" db="UniProtKB">
        <authorList>
            <consortium name="Ensembl"/>
        </authorList>
    </citation>
    <scope>IDENTIFICATION</scope>
    <source>
        <strain evidence="3">HNI</strain>
    </source>
</reference>
<accession>A0A3P9LTF2</accession>
<dbReference type="GO" id="GO:0035082">
    <property type="term" value="P:axoneme assembly"/>
    <property type="evidence" value="ECO:0007669"/>
    <property type="project" value="InterPro"/>
</dbReference>
<dbReference type="PANTHER" id="PTHR15977:SF15">
    <property type="entry name" value="CILIA- AND FLAGELLA-ASSOCIATED PROTEIN 46"/>
    <property type="match status" value="1"/>
</dbReference>
<feature type="region of interest" description="Disordered" evidence="1">
    <location>
        <begin position="619"/>
        <end position="647"/>
    </location>
</feature>
<dbReference type="AlphaFoldDB" id="A0A3P9LTF2"/>
<evidence type="ECO:0000256" key="2">
    <source>
        <dbReference type="SAM" id="SignalP"/>
    </source>
</evidence>
<feature type="compositionally biased region" description="Basic and acidic residues" evidence="1">
    <location>
        <begin position="625"/>
        <end position="639"/>
    </location>
</feature>
<dbReference type="Proteomes" id="UP000265180">
    <property type="component" value="Chromosome 15"/>
</dbReference>
<reference key="1">
    <citation type="journal article" date="2007" name="Nature">
        <title>The medaka draft genome and insights into vertebrate genome evolution.</title>
        <authorList>
            <person name="Kasahara M."/>
            <person name="Naruse K."/>
            <person name="Sasaki S."/>
            <person name="Nakatani Y."/>
            <person name="Qu W."/>
            <person name="Ahsan B."/>
            <person name="Yamada T."/>
            <person name="Nagayasu Y."/>
            <person name="Doi K."/>
            <person name="Kasai Y."/>
            <person name="Jindo T."/>
            <person name="Kobayashi D."/>
            <person name="Shimada A."/>
            <person name="Toyoda A."/>
            <person name="Kuroki Y."/>
            <person name="Fujiyama A."/>
            <person name="Sasaki T."/>
            <person name="Shimizu A."/>
            <person name="Asakawa S."/>
            <person name="Shimizu N."/>
            <person name="Hashimoto S."/>
            <person name="Yang J."/>
            <person name="Lee Y."/>
            <person name="Matsushima K."/>
            <person name="Sugano S."/>
            <person name="Sakaizumi M."/>
            <person name="Narita T."/>
            <person name="Ohishi K."/>
            <person name="Haga S."/>
            <person name="Ohta F."/>
            <person name="Nomoto H."/>
            <person name="Nogata K."/>
            <person name="Morishita T."/>
            <person name="Endo T."/>
            <person name="Shin-I T."/>
            <person name="Takeda H."/>
            <person name="Morishita S."/>
            <person name="Kohara Y."/>
        </authorList>
    </citation>
    <scope>NUCLEOTIDE SEQUENCE [LARGE SCALE GENOMIC DNA]</scope>
    <source>
        <strain>Hd-rR</strain>
    </source>
</reference>
<sequence>MGGACTQTDRGTAHTWRSLTVLVCLQLGCVDTSTECLKTYFNGNPPPSQFLSRAFLCQGQLQGPVSSYLLFQQEFCIKPVPVLFVSYRCHFMVFNASVLYFQKVRPLLQPGWFRFLVPSLKVVVQSLEEVDEKDHSWRAELMILLVECFVDSGQLEDAAGFAGVTQEFITSHAPHLYPKLFTLQWCCTAISVERSQSAGVAPQARLKEVEELSQWLPTAVRGGGPKAVQAVCVTLWNCCLPLLQHNLRKRVKATLMKLAQVLEDTHSVLLEVRCQVHSELAVIEEEEGCLEASLTHLQKAMLLGSGAQRERLLSAFHLLQLRQNIYYDPTRTEDRATLDVPPHVNADCRHILVSVGFLLAPEDFQTVLDAEKTSESIDKRRTAASLHWLAPYLTNRSNTIRGFDSVFVEQLGLDCVPSHFFRVKLWAALAKTARKQEVWDVCRAACRFCLLYDDGRWKMSVTTGKITEKKSGVKKQTPMTEQISLCHVQATIQMLVAEGVQPNSLAVPSQERRPNVSEADWAAYRDWIHSLSAYATSNFMRAGQLGAEIGEPWVVANAAIYLWNYNSHLLAKGEYQLLDDVSLELLLCVSLRNSTLCVLLCDAVARGLIQPISERDSAEPAPAELKGKTRAEKRSERAASTRGASTDPAALHHVHKALELCDVALSLSTGETVPLAVRKQVLTTWVQIKMLLQQQIDMKIDCKSEEVSAMTSVLVGVEMLKWNKSPGHTDFSVPSLSTLVSTASKCSWSDAVVELQVWCQLAASCHRANDHSSVLRCTLSALQLEEAAAKSLNTTPCVLFLGLWFYLTPPCPFHSFAKEAENAWLCVTAAGHYWSASLALTQDPQERWQLREDLEMVLNALVHISRCERVSAHILLIIYCKFLQMMNS</sequence>
<dbReference type="PANTHER" id="PTHR15977">
    <property type="entry name" value="CILIA- AND FLAGELLA-ASSOCIATED PROTEIN 46"/>
    <property type="match status" value="1"/>
</dbReference>
<evidence type="ECO:0000256" key="1">
    <source>
        <dbReference type="SAM" id="MobiDB-lite"/>
    </source>
</evidence>
<feature type="chain" id="PRO_5018239386" evidence="2">
    <location>
        <begin position="33"/>
        <end position="888"/>
    </location>
</feature>
<reference evidence="3" key="3">
    <citation type="submission" date="2025-08" db="UniProtKB">
        <authorList>
            <consortium name="Ensembl"/>
        </authorList>
    </citation>
    <scope>IDENTIFICATION</scope>
    <source>
        <strain evidence="3">HNI</strain>
    </source>
</reference>
<feature type="signal peptide" evidence="2">
    <location>
        <begin position="1"/>
        <end position="32"/>
    </location>
</feature>
<protein>
    <submittedName>
        <fullName evidence="3">Uncharacterized protein</fullName>
    </submittedName>
</protein>
<dbReference type="InterPro" id="IPR039586">
    <property type="entry name" value="CFAP46"/>
</dbReference>
<dbReference type="GO" id="GO:0060294">
    <property type="term" value="P:cilium movement involved in cell motility"/>
    <property type="evidence" value="ECO:0007669"/>
    <property type="project" value="InterPro"/>
</dbReference>
<keyword evidence="2" id="KW-0732">Signal</keyword>
<organism evidence="3 4">
    <name type="scientific">Oryzias latipes</name>
    <name type="common">Japanese rice fish</name>
    <name type="synonym">Japanese killifish</name>
    <dbReference type="NCBI Taxonomy" id="8090"/>
    <lineage>
        <taxon>Eukaryota</taxon>
        <taxon>Metazoa</taxon>
        <taxon>Chordata</taxon>
        <taxon>Craniata</taxon>
        <taxon>Vertebrata</taxon>
        <taxon>Euteleostomi</taxon>
        <taxon>Actinopterygii</taxon>
        <taxon>Neopterygii</taxon>
        <taxon>Teleostei</taxon>
        <taxon>Neoteleostei</taxon>
        <taxon>Acanthomorphata</taxon>
        <taxon>Ovalentaria</taxon>
        <taxon>Atherinomorphae</taxon>
        <taxon>Beloniformes</taxon>
        <taxon>Adrianichthyidae</taxon>
        <taxon>Oryziinae</taxon>
        <taxon>Oryzias</taxon>
    </lineage>
</organism>